<dbReference type="Proteomes" id="UP000789702">
    <property type="component" value="Unassembled WGS sequence"/>
</dbReference>
<protein>
    <submittedName>
        <fullName evidence="1">7864_t:CDS:1</fullName>
    </submittedName>
</protein>
<proteinExistence type="predicted"/>
<organism evidence="1 2">
    <name type="scientific">Dentiscutata heterogama</name>
    <dbReference type="NCBI Taxonomy" id="1316150"/>
    <lineage>
        <taxon>Eukaryota</taxon>
        <taxon>Fungi</taxon>
        <taxon>Fungi incertae sedis</taxon>
        <taxon>Mucoromycota</taxon>
        <taxon>Glomeromycotina</taxon>
        <taxon>Glomeromycetes</taxon>
        <taxon>Diversisporales</taxon>
        <taxon>Gigasporaceae</taxon>
        <taxon>Dentiscutata</taxon>
    </lineage>
</organism>
<evidence type="ECO:0000313" key="1">
    <source>
        <dbReference type="EMBL" id="CAG8451314.1"/>
    </source>
</evidence>
<name>A0ACA9K481_9GLOM</name>
<accession>A0ACA9K481</accession>
<gene>
    <name evidence="1" type="ORF">DHETER_LOCUS844</name>
</gene>
<evidence type="ECO:0000313" key="2">
    <source>
        <dbReference type="Proteomes" id="UP000789702"/>
    </source>
</evidence>
<reference evidence="1" key="1">
    <citation type="submission" date="2021-06" db="EMBL/GenBank/DDBJ databases">
        <authorList>
            <person name="Kallberg Y."/>
            <person name="Tangrot J."/>
            <person name="Rosling A."/>
        </authorList>
    </citation>
    <scope>NUCLEOTIDE SEQUENCE</scope>
    <source>
        <strain evidence="1">IL203A</strain>
    </source>
</reference>
<sequence>MFINTLIKRKISVKVLIDTISKYNTISKHLFNKLESDHGLESIVGDDLIGEEIKGLDLQFYIKRKWQSLNNTELIDFQIHKNPSFDLVLGQDCIPLFNEDFNKASFTKNNLSKSTESKPGLAQKKSKKNNIKYSTDAFSNSDTLDSDSSNSSTFSSEIEVTHAYKTRAPQSEISIEVFRY</sequence>
<keyword evidence="2" id="KW-1185">Reference proteome</keyword>
<dbReference type="EMBL" id="CAJVPU010000467">
    <property type="protein sequence ID" value="CAG8451314.1"/>
    <property type="molecule type" value="Genomic_DNA"/>
</dbReference>
<comment type="caution">
    <text evidence="1">The sequence shown here is derived from an EMBL/GenBank/DDBJ whole genome shotgun (WGS) entry which is preliminary data.</text>
</comment>